<keyword evidence="8 11" id="KW-0010">Activator</keyword>
<evidence type="ECO:0000256" key="1">
    <source>
        <dbReference type="ARBA" id="ARBA00004123"/>
    </source>
</evidence>
<evidence type="ECO:0000256" key="13">
    <source>
        <dbReference type="SAM" id="MobiDB-lite"/>
    </source>
</evidence>
<feature type="region of interest" description="Disordered" evidence="13">
    <location>
        <begin position="262"/>
        <end position="287"/>
    </location>
</feature>
<evidence type="ECO:0000313" key="15">
    <source>
        <dbReference type="EMBL" id="KAK7359427.1"/>
    </source>
</evidence>
<sequence>MDSGCFHSPRHDSFPAGLRVLIVDDDPTWLRILEKMLKKCYYEVTTCCLATEALKKLRERKDAYDIVISDVNMPDMDGFKLLEQVGLEMDLPVIMMSVDGETSRVMKGVQHGACDYLLKPIRMKELRNIWQHVFRKRIHEAREFESLEGFESIHLLRNGSDQSDDGNLFAVEEMTSMKKRKDVDNKHDDREFGDHSPTKKARVVWSVDLHQKFVKAVDQIGFDKVGPKKILDLMNVPWLTRENVASHLQKYRLYLSRLQKENDQKSSSNGLKHSDSPSKDPGSFSFLNTTSKQQNDVAIDSFKYSDGTLLLQMDATCHEGDLKGIVSEPTIEKRRVPTSEISDPKVQQKSSQMNLDQPFASAESSEANHLVFDCTIPTQYSWSEVPKRPLKEEQKTLVQLEDSFSQLPLHGSTQHQIQVDQSQSVASINSNPSITEEEVVANLETKPSYAGYTSDYVNPVSSIRSAVDAFPNHSKNLTVNDQSSEPIFTSNLSLKTQGFNLDWINDLEFYQRNLLLDGEAVSASLEEDLNFFLLQGECCYNMNFGMQNIEMSDFYDPKVIAEVPTHFYDSTDYSVVDQSLFIA</sequence>
<dbReference type="Gene3D" id="3.40.50.2300">
    <property type="match status" value="1"/>
</dbReference>
<evidence type="ECO:0000256" key="7">
    <source>
        <dbReference type="ARBA" id="ARBA00023125"/>
    </source>
</evidence>
<keyword evidence="10 11" id="KW-0539">Nucleus</keyword>
<evidence type="ECO:0000256" key="3">
    <source>
        <dbReference type="ARBA" id="ARBA00022553"/>
    </source>
</evidence>
<dbReference type="SMART" id="SM00448">
    <property type="entry name" value="REC"/>
    <property type="match status" value="1"/>
</dbReference>
<evidence type="ECO:0000256" key="5">
    <source>
        <dbReference type="ARBA" id="ARBA00023012"/>
    </source>
</evidence>
<evidence type="ECO:0000256" key="9">
    <source>
        <dbReference type="ARBA" id="ARBA00023163"/>
    </source>
</evidence>
<keyword evidence="4" id="KW-0932">Cytokinin signaling pathway</keyword>
<dbReference type="AlphaFoldDB" id="A0AAN9MRS0"/>
<comment type="subcellular location">
    <subcellularLocation>
        <location evidence="1 11">Nucleus</location>
    </subcellularLocation>
</comment>
<evidence type="ECO:0000256" key="8">
    <source>
        <dbReference type="ARBA" id="ARBA00023159"/>
    </source>
</evidence>
<comment type="caution">
    <text evidence="15">The sequence shown here is derived from an EMBL/GenBank/DDBJ whole genome shotgun (WGS) entry which is preliminary data.</text>
</comment>
<evidence type="ECO:0000256" key="4">
    <source>
        <dbReference type="ARBA" id="ARBA00022864"/>
    </source>
</evidence>
<dbReference type="Pfam" id="PF00072">
    <property type="entry name" value="Response_reg"/>
    <property type="match status" value="1"/>
</dbReference>
<dbReference type="Gene3D" id="1.10.10.60">
    <property type="entry name" value="Homeodomain-like"/>
    <property type="match status" value="1"/>
</dbReference>
<dbReference type="GO" id="GO:0005634">
    <property type="term" value="C:nucleus"/>
    <property type="evidence" value="ECO:0007669"/>
    <property type="project" value="UniProtKB-SubCell"/>
</dbReference>
<feature type="modified residue" description="4-aspartylphosphate" evidence="12">
    <location>
        <position position="70"/>
    </location>
</feature>
<dbReference type="SUPFAM" id="SSF52172">
    <property type="entry name" value="CheY-like"/>
    <property type="match status" value="1"/>
</dbReference>
<keyword evidence="5 11" id="KW-0902">Two-component regulatory system</keyword>
<evidence type="ECO:0000256" key="2">
    <source>
        <dbReference type="ARBA" id="ARBA00006015"/>
    </source>
</evidence>
<protein>
    <recommendedName>
        <fullName evidence="11">Two-component response regulator</fullName>
    </recommendedName>
</protein>
<dbReference type="SUPFAM" id="SSF46689">
    <property type="entry name" value="Homeodomain-like"/>
    <property type="match status" value="1"/>
</dbReference>
<keyword evidence="6 11" id="KW-0805">Transcription regulation</keyword>
<dbReference type="NCBIfam" id="TIGR01557">
    <property type="entry name" value="myb_SHAQKYF"/>
    <property type="match status" value="1"/>
</dbReference>
<dbReference type="InterPro" id="IPR017053">
    <property type="entry name" value="Response_reg_B-typ_pln"/>
</dbReference>
<dbReference type="FunFam" id="1.10.10.60:FF:000007">
    <property type="entry name" value="Two-component response regulator"/>
    <property type="match status" value="1"/>
</dbReference>
<comment type="similarity">
    <text evidence="2">Belongs to the ARR family. Type-B subfamily.</text>
</comment>
<dbReference type="PROSITE" id="PS50110">
    <property type="entry name" value="RESPONSE_REGULATORY"/>
    <property type="match status" value="1"/>
</dbReference>
<dbReference type="GO" id="GO:0003700">
    <property type="term" value="F:DNA-binding transcription factor activity"/>
    <property type="evidence" value="ECO:0007669"/>
    <property type="project" value="UniProtKB-UniRule"/>
</dbReference>
<dbReference type="GO" id="GO:0009736">
    <property type="term" value="P:cytokinin-activated signaling pathway"/>
    <property type="evidence" value="ECO:0007669"/>
    <property type="project" value="UniProtKB-KW"/>
</dbReference>
<dbReference type="GO" id="GO:0000160">
    <property type="term" value="P:phosphorelay signal transduction system"/>
    <property type="evidence" value="ECO:0007669"/>
    <property type="project" value="UniProtKB-KW"/>
</dbReference>
<dbReference type="InterPro" id="IPR011006">
    <property type="entry name" value="CheY-like_superfamily"/>
</dbReference>
<dbReference type="PANTHER" id="PTHR43874:SF59">
    <property type="entry name" value="TWO-COMPONENT RESPONSE REGULATOR"/>
    <property type="match status" value="1"/>
</dbReference>
<reference evidence="15 16" key="1">
    <citation type="submission" date="2024-01" db="EMBL/GenBank/DDBJ databases">
        <title>The genomes of 5 underutilized Papilionoideae crops provide insights into root nodulation and disease resistanc.</title>
        <authorList>
            <person name="Jiang F."/>
        </authorList>
    </citation>
    <scope>NUCLEOTIDE SEQUENCE [LARGE SCALE GENOMIC DNA]</scope>
    <source>
        <strain evidence="15">LVBAO_FW01</strain>
        <tissue evidence="15">Leaves</tissue>
    </source>
</reference>
<dbReference type="PIRSF" id="PIRSF036392">
    <property type="entry name" value="RR_ARR_type-B"/>
    <property type="match status" value="1"/>
</dbReference>
<keyword evidence="7 11" id="KW-0238">DNA-binding</keyword>
<dbReference type="Pfam" id="PF00249">
    <property type="entry name" value="Myb_DNA-binding"/>
    <property type="match status" value="1"/>
</dbReference>
<dbReference type="InterPro" id="IPR006447">
    <property type="entry name" value="Myb_dom_plants"/>
</dbReference>
<comment type="function">
    <text evidence="11">Transcriptional activator that binds specific DNA sequence.</text>
</comment>
<dbReference type="InterPro" id="IPR009057">
    <property type="entry name" value="Homeodomain-like_sf"/>
</dbReference>
<dbReference type="InterPro" id="IPR001789">
    <property type="entry name" value="Sig_transdc_resp-reg_receiver"/>
</dbReference>
<dbReference type="EMBL" id="JAYMYQ010000001">
    <property type="protein sequence ID" value="KAK7359427.1"/>
    <property type="molecule type" value="Genomic_DNA"/>
</dbReference>
<keyword evidence="3 12" id="KW-0597">Phosphoprotein</keyword>
<dbReference type="PANTHER" id="PTHR43874">
    <property type="entry name" value="TWO-COMPONENT RESPONSE REGULATOR"/>
    <property type="match status" value="1"/>
</dbReference>
<dbReference type="CDD" id="cd17584">
    <property type="entry name" value="REC_typeB_ARR-like"/>
    <property type="match status" value="1"/>
</dbReference>
<keyword evidence="9 11" id="KW-0804">Transcription</keyword>
<evidence type="ECO:0000256" key="11">
    <source>
        <dbReference type="PIRNR" id="PIRNR036392"/>
    </source>
</evidence>
<dbReference type="GO" id="GO:0003677">
    <property type="term" value="F:DNA binding"/>
    <property type="evidence" value="ECO:0007669"/>
    <property type="project" value="UniProtKB-KW"/>
</dbReference>
<evidence type="ECO:0000313" key="16">
    <source>
        <dbReference type="Proteomes" id="UP001367508"/>
    </source>
</evidence>
<name>A0AAN9MRS0_CANGL</name>
<accession>A0AAN9MRS0</accession>
<evidence type="ECO:0000256" key="10">
    <source>
        <dbReference type="ARBA" id="ARBA00023242"/>
    </source>
</evidence>
<evidence type="ECO:0000256" key="6">
    <source>
        <dbReference type="ARBA" id="ARBA00023015"/>
    </source>
</evidence>
<gene>
    <name evidence="15" type="ORF">VNO77_01387</name>
</gene>
<keyword evidence="16" id="KW-1185">Reference proteome</keyword>
<organism evidence="15 16">
    <name type="scientific">Canavalia gladiata</name>
    <name type="common">Sword bean</name>
    <name type="synonym">Dolichos gladiatus</name>
    <dbReference type="NCBI Taxonomy" id="3824"/>
    <lineage>
        <taxon>Eukaryota</taxon>
        <taxon>Viridiplantae</taxon>
        <taxon>Streptophyta</taxon>
        <taxon>Embryophyta</taxon>
        <taxon>Tracheophyta</taxon>
        <taxon>Spermatophyta</taxon>
        <taxon>Magnoliopsida</taxon>
        <taxon>eudicotyledons</taxon>
        <taxon>Gunneridae</taxon>
        <taxon>Pentapetalae</taxon>
        <taxon>rosids</taxon>
        <taxon>fabids</taxon>
        <taxon>Fabales</taxon>
        <taxon>Fabaceae</taxon>
        <taxon>Papilionoideae</taxon>
        <taxon>50 kb inversion clade</taxon>
        <taxon>NPAAA clade</taxon>
        <taxon>indigoferoid/millettioid clade</taxon>
        <taxon>Phaseoleae</taxon>
        <taxon>Canavalia</taxon>
    </lineage>
</organism>
<dbReference type="Proteomes" id="UP001367508">
    <property type="component" value="Unassembled WGS sequence"/>
</dbReference>
<feature type="domain" description="Response regulatory" evidence="14">
    <location>
        <begin position="19"/>
        <end position="134"/>
    </location>
</feature>
<dbReference type="InterPro" id="IPR001005">
    <property type="entry name" value="SANT/Myb"/>
</dbReference>
<proteinExistence type="inferred from homology"/>
<evidence type="ECO:0000259" key="14">
    <source>
        <dbReference type="PROSITE" id="PS50110"/>
    </source>
</evidence>
<dbReference type="InterPro" id="IPR045279">
    <property type="entry name" value="ARR-like"/>
</dbReference>
<evidence type="ECO:0000256" key="12">
    <source>
        <dbReference type="PROSITE-ProRule" id="PRU00169"/>
    </source>
</evidence>